<dbReference type="InterPro" id="IPR015943">
    <property type="entry name" value="WD40/YVTN_repeat-like_dom_sf"/>
</dbReference>
<dbReference type="InterPro" id="IPR001680">
    <property type="entry name" value="WD40_rpt"/>
</dbReference>
<comment type="caution">
    <text evidence="6">The sequence shown here is derived from an EMBL/GenBank/DDBJ whole genome shotgun (WGS) entry which is preliminary data.</text>
</comment>
<dbReference type="PROSITE" id="PS50082">
    <property type="entry name" value="WD_REPEATS_2"/>
    <property type="match status" value="14"/>
</dbReference>
<feature type="repeat" description="WD" evidence="3">
    <location>
        <begin position="1447"/>
        <end position="1487"/>
    </location>
</feature>
<feature type="repeat" description="WD" evidence="3">
    <location>
        <begin position="1363"/>
        <end position="1404"/>
    </location>
</feature>
<dbReference type="PANTHER" id="PTHR19848:SF8">
    <property type="entry name" value="F-BOX AND WD REPEAT DOMAIN CONTAINING 7"/>
    <property type="match status" value="1"/>
</dbReference>
<dbReference type="InterPro" id="IPR001646">
    <property type="entry name" value="5peptide_repeat"/>
</dbReference>
<sequence length="1792" mass="199547">MVRNPFSSRKTGLSLEDMLEHANKYLSNARKESNTAKALEISNNAKSLMKDAEMIFASKKVSIANAYHEHGSLLDDLGYHDKAMESHKKAEEWGYVHPVSANRELTPNEDVVQVSQTLFDQNITPPIIKYDLPEVNARITSTPQLAYCLSLLHPSMVSEEELDQCERDWLQKRVVDPDEKERLQTMATDLVRSFIREELKKSGVVAEVVSLAAVLGKEDFRKLLQAFVDGINQSVLLDVHLLNGLAQLIRNATQGYIDTDDLVKILELLNARLKETHNQSTQHTYQLVFSISQVLDSMVDSQVEGLSREQLHEPLSDYFKGLQENSDPYLIYQAAYARQALLYIPDDETILQSMMRRTGKVVQGVSGLVSAVKALDLIGLIEGLQSVQQGLAGAEKTIGLVSDACSNIAVLAKNGQGLLGSLKEGFNFDHKSSWYPALRGLDRLIQEGRFADFERLAREASCQHNPAFRWGVSQRLGEIATNTIWDLNTRKCAVDFLIQLYKDDASTDQVNIKQWILYILNQLAKSSKDITDGSTEKFLQEAQANNGSAKETPHDGCGSGNPVLHPITATPPPMEFPLLDRVQNKPDIETPLRQLRQERLKDQGGDVYISPRAKATPRATDYFDLTTMVQEFLASDRKVFLLLGDSGAGKSTFNRALEISLWENFDKANGRIPLFIHLPAIEKPERDLIAERLRRANFTESQILELKLHRQFILICDGYDESQQTRNLYMSNNLNQPGEWRAQMVISCRTEYNGVDYKHRFEPTDRNGNGKVELFQQAIASPFNKDQIQAYVEQYVSLGKSSWEPEDYYQALKQIPNLQDLVKNPFLLKLALEVLPRLLNNDGNYSAARVTRIELYDEFVAQWIERGKKRLTEMELSSRDKLAFRQLSDSGFKELGIAYLKELVTAIYDNQNGNPVVSYSEHHDRTTWKEAFFSEKDGSHLLREAIPLARNGDQYRFVHKSLLEYGLSLAIFGLGKRNVGTEVAPSLSRRNSTSSTFSFECSASTERTNTSDEQSLADSPLGRRNLVGERSILQFLAERAQQEAIFKDQLHSVIEQSKSDETVRIAAANAITILVRAGVQFNGTDLRNIKIPGADLSFGVFDSARLEGADLRKVNFRNIWVRQANLRGAQMKGVQFGELPFLQEGYIVLCCEYSPNGDTYAAGLYNARGDQIASGSSDKTVRLWNVGTGECVLTLQGHSGYVYSVAYSPKGDRVASGSEDSTVRLWDVDTGKCIHTLQDHDGMVFSVAYSPKGDLIASGSDDSTVRLWDVDTGKCVHTLQDSDGAANGVVYSPKGDRIAYGSWDKTVRLWDVKTRECVRTLQGHSSCVASIAYSPKGDRIASGSKDSTVRLWDVNTGECIHTLKGHSNEVFKVAYSPKADRIASGSEDWTVRLWDVDTGECVHTLRGHSDRVCDVVYSPKGDHIVSGSCDKTSRLWDINTGECVHTLQGHGCVVNSVEFSPKGDQIASGSDDTVQLWDVDTGECIRTLQGHSWIVSSVAYSPKGDRIAYGSWDKTVRLWDVDTDENVQTLQGHSGRVRSVAYSPKGDRIASGSDDSTVRLWDVDTGECIRTLQGHGDVIFSVAYSPKGDRVASGSGDTTVRLWDVDTGKCVHIIQDHSYQVRCVVYSPKGDRVASGSEDLTVWLWDADTGKCVHALMGHNSSINSVVFSPGGDLVASGSSDLTVKLWDVEIGQCLATILVCSDGVSSIALKSSFGTQYLVTGSKDKSVRCWQVTKEESEYKVALRWSSSHEVLTVQDLYFEDVQDLSRLDRELLIQRGALIPKPLVVYEALD</sequence>
<dbReference type="SMART" id="SM00320">
    <property type="entry name" value="WD40"/>
    <property type="match status" value="14"/>
</dbReference>
<dbReference type="Gene3D" id="2.130.10.10">
    <property type="entry name" value="YVTN repeat-like/Quinoprotein amine dehydrogenase"/>
    <property type="match status" value="6"/>
</dbReference>
<dbReference type="Proteomes" id="UP000703661">
    <property type="component" value="Unassembled WGS sequence"/>
</dbReference>
<feature type="repeat" description="WD" evidence="3">
    <location>
        <begin position="1717"/>
        <end position="1741"/>
    </location>
</feature>
<dbReference type="SUPFAM" id="SSF48371">
    <property type="entry name" value="ARM repeat"/>
    <property type="match status" value="1"/>
</dbReference>
<dbReference type="InterPro" id="IPR019775">
    <property type="entry name" value="WD40_repeat_CS"/>
</dbReference>
<evidence type="ECO:0000256" key="4">
    <source>
        <dbReference type="SAM" id="MobiDB-lite"/>
    </source>
</evidence>
<feature type="repeat" description="WD" evidence="3">
    <location>
        <begin position="1530"/>
        <end position="1571"/>
    </location>
</feature>
<dbReference type="Pfam" id="PF23948">
    <property type="entry name" value="ARM_5"/>
    <property type="match status" value="1"/>
</dbReference>
<proteinExistence type="predicted"/>
<dbReference type="InterPro" id="IPR016024">
    <property type="entry name" value="ARM-type_fold"/>
</dbReference>
<protein>
    <recommendedName>
        <fullName evidence="5">Arm-like repeat domain-containing protein</fullName>
    </recommendedName>
</protein>
<name>A0A9P6MXG1_9FUNG</name>
<dbReference type="PROSITE" id="PS00678">
    <property type="entry name" value="WD_REPEATS_1"/>
    <property type="match status" value="10"/>
</dbReference>
<feature type="compositionally biased region" description="Low complexity" evidence="4">
    <location>
        <begin position="987"/>
        <end position="999"/>
    </location>
</feature>
<dbReference type="InterPro" id="IPR036322">
    <property type="entry name" value="WD40_repeat_dom_sf"/>
</dbReference>
<feature type="repeat" description="WD" evidence="3">
    <location>
        <begin position="1279"/>
        <end position="1320"/>
    </location>
</feature>
<dbReference type="PRINTS" id="PR00320">
    <property type="entry name" value="GPROTEINBRPT"/>
</dbReference>
<feature type="compositionally biased region" description="Polar residues" evidence="4">
    <location>
        <begin position="1001"/>
        <end position="1017"/>
    </location>
</feature>
<dbReference type="SUPFAM" id="SSF141571">
    <property type="entry name" value="Pentapeptide repeat-like"/>
    <property type="match status" value="1"/>
</dbReference>
<dbReference type="PROSITE" id="PS00675">
    <property type="entry name" value="SIGMA54_INTERACT_1"/>
    <property type="match status" value="1"/>
</dbReference>
<feature type="repeat" description="WD" evidence="3">
    <location>
        <begin position="1614"/>
        <end position="1655"/>
    </location>
</feature>
<dbReference type="InterPro" id="IPR025662">
    <property type="entry name" value="Sigma_54_int_dom_ATP-bd_1"/>
</dbReference>
<feature type="repeat" description="WD" evidence="3">
    <location>
        <begin position="1656"/>
        <end position="1697"/>
    </location>
</feature>
<dbReference type="EMBL" id="JAAAID010000580">
    <property type="protein sequence ID" value="KAG0015949.1"/>
    <property type="molecule type" value="Genomic_DNA"/>
</dbReference>
<gene>
    <name evidence="6" type="ORF">BGZ80_009533</name>
</gene>
<evidence type="ECO:0000256" key="3">
    <source>
        <dbReference type="PROSITE-ProRule" id="PRU00221"/>
    </source>
</evidence>
<dbReference type="InterPro" id="IPR020472">
    <property type="entry name" value="WD40_PAC1"/>
</dbReference>
<evidence type="ECO:0000256" key="1">
    <source>
        <dbReference type="ARBA" id="ARBA00022574"/>
    </source>
</evidence>
<dbReference type="PROSITE" id="PS50294">
    <property type="entry name" value="WD_REPEATS_REGION"/>
    <property type="match status" value="12"/>
</dbReference>
<dbReference type="InterPro" id="IPR056251">
    <property type="entry name" value="Arm_rpt_dom"/>
</dbReference>
<evidence type="ECO:0000259" key="5">
    <source>
        <dbReference type="Pfam" id="PF23948"/>
    </source>
</evidence>
<feature type="region of interest" description="Disordered" evidence="4">
    <location>
        <begin position="987"/>
        <end position="1019"/>
    </location>
</feature>
<feature type="repeat" description="WD" evidence="3">
    <location>
        <begin position="1237"/>
        <end position="1278"/>
    </location>
</feature>
<feature type="repeat" description="WD" evidence="3">
    <location>
        <begin position="1195"/>
        <end position="1236"/>
    </location>
</feature>
<dbReference type="SUPFAM" id="SSF50978">
    <property type="entry name" value="WD40 repeat-like"/>
    <property type="match status" value="2"/>
</dbReference>
<dbReference type="Pfam" id="PF00805">
    <property type="entry name" value="Pentapeptide"/>
    <property type="match status" value="1"/>
</dbReference>
<keyword evidence="7" id="KW-1185">Reference proteome</keyword>
<dbReference type="InterPro" id="IPR027417">
    <property type="entry name" value="P-loop_NTPase"/>
</dbReference>
<accession>A0A9P6MXG1</accession>
<feature type="repeat" description="WD" evidence="3">
    <location>
        <begin position="1165"/>
        <end position="1194"/>
    </location>
</feature>
<feature type="repeat" description="WD" evidence="3">
    <location>
        <begin position="1405"/>
        <end position="1446"/>
    </location>
</feature>
<keyword evidence="2" id="KW-0677">Repeat</keyword>
<dbReference type="Pfam" id="PF00400">
    <property type="entry name" value="WD40"/>
    <property type="match status" value="10"/>
</dbReference>
<dbReference type="Pfam" id="PF25173">
    <property type="entry name" value="Beta-prop_WDR3_1st"/>
    <property type="match status" value="1"/>
</dbReference>
<organism evidence="6 7">
    <name type="scientific">Entomortierella chlamydospora</name>
    <dbReference type="NCBI Taxonomy" id="101097"/>
    <lineage>
        <taxon>Eukaryota</taxon>
        <taxon>Fungi</taxon>
        <taxon>Fungi incertae sedis</taxon>
        <taxon>Mucoromycota</taxon>
        <taxon>Mortierellomycotina</taxon>
        <taxon>Mortierellomycetes</taxon>
        <taxon>Mortierellales</taxon>
        <taxon>Mortierellaceae</taxon>
        <taxon>Entomortierella</taxon>
    </lineage>
</organism>
<reference evidence="6" key="1">
    <citation type="journal article" date="2020" name="Fungal Divers.">
        <title>Resolving the Mortierellaceae phylogeny through synthesis of multi-gene phylogenetics and phylogenomics.</title>
        <authorList>
            <person name="Vandepol N."/>
            <person name="Liber J."/>
            <person name="Desiro A."/>
            <person name="Na H."/>
            <person name="Kennedy M."/>
            <person name="Barry K."/>
            <person name="Grigoriev I.V."/>
            <person name="Miller A.N."/>
            <person name="O'Donnell K."/>
            <person name="Stajich J.E."/>
            <person name="Bonito G."/>
        </authorList>
    </citation>
    <scope>NUCLEOTIDE SEQUENCE</scope>
    <source>
        <strain evidence="6">NRRL 2769</strain>
    </source>
</reference>
<evidence type="ECO:0000256" key="2">
    <source>
        <dbReference type="ARBA" id="ARBA00022737"/>
    </source>
</evidence>
<dbReference type="Gene3D" id="3.40.50.300">
    <property type="entry name" value="P-loop containing nucleotide triphosphate hydrolases"/>
    <property type="match status" value="1"/>
</dbReference>
<feature type="repeat" description="WD" evidence="3">
    <location>
        <begin position="1321"/>
        <end position="1362"/>
    </location>
</feature>
<keyword evidence="1 3" id="KW-0853">WD repeat</keyword>
<dbReference type="CDD" id="cd00200">
    <property type="entry name" value="WD40"/>
    <property type="match status" value="2"/>
</dbReference>
<feature type="domain" description="Arm-like repeat" evidence="5">
    <location>
        <begin position="170"/>
        <end position="538"/>
    </location>
</feature>
<evidence type="ECO:0000313" key="7">
    <source>
        <dbReference type="Proteomes" id="UP000703661"/>
    </source>
</evidence>
<dbReference type="PANTHER" id="PTHR19848">
    <property type="entry name" value="WD40 REPEAT PROTEIN"/>
    <property type="match status" value="1"/>
</dbReference>
<evidence type="ECO:0000313" key="6">
    <source>
        <dbReference type="EMBL" id="KAG0015949.1"/>
    </source>
</evidence>
<dbReference type="Gene3D" id="2.160.20.80">
    <property type="entry name" value="E3 ubiquitin-protein ligase SopA"/>
    <property type="match status" value="1"/>
</dbReference>
<feature type="repeat" description="WD" evidence="3">
    <location>
        <begin position="1572"/>
        <end position="1613"/>
    </location>
</feature>
<feature type="repeat" description="WD" evidence="3">
    <location>
        <begin position="1488"/>
        <end position="1529"/>
    </location>
</feature>